<dbReference type="GO" id="GO:0003824">
    <property type="term" value="F:catalytic activity"/>
    <property type="evidence" value="ECO:0007669"/>
    <property type="project" value="InterPro"/>
</dbReference>
<evidence type="ECO:0000256" key="1">
    <source>
        <dbReference type="SAM" id="SignalP"/>
    </source>
</evidence>
<dbReference type="InterPro" id="IPR000845">
    <property type="entry name" value="Nucleoside_phosphorylase_d"/>
</dbReference>
<dbReference type="PANTHER" id="PTHR46082">
    <property type="entry name" value="ATP/GTP-BINDING PROTEIN-RELATED"/>
    <property type="match status" value="1"/>
</dbReference>
<dbReference type="InterPro" id="IPR011990">
    <property type="entry name" value="TPR-like_helical_dom_sf"/>
</dbReference>
<dbReference type="Pfam" id="PF13374">
    <property type="entry name" value="TPR_10"/>
    <property type="match status" value="4"/>
</dbReference>
<dbReference type="SUPFAM" id="SSF53167">
    <property type="entry name" value="Purine and uridine phosphorylases"/>
    <property type="match status" value="1"/>
</dbReference>
<feature type="signal peptide" evidence="1">
    <location>
        <begin position="1"/>
        <end position="23"/>
    </location>
</feature>
<dbReference type="Proteomes" id="UP001153618">
    <property type="component" value="Unassembled WGS sequence"/>
</dbReference>
<dbReference type="Gene3D" id="3.40.50.1580">
    <property type="entry name" value="Nucleoside phosphorylase domain"/>
    <property type="match status" value="1"/>
</dbReference>
<evidence type="ECO:0000313" key="3">
    <source>
        <dbReference type="EMBL" id="CAG8158193.1"/>
    </source>
</evidence>
<proteinExistence type="predicted"/>
<keyword evidence="4" id="KW-1185">Reference proteome</keyword>
<dbReference type="InterPro" id="IPR053137">
    <property type="entry name" value="NLR-like"/>
</dbReference>
<dbReference type="GO" id="GO:0009116">
    <property type="term" value="P:nucleoside metabolic process"/>
    <property type="evidence" value="ECO:0007669"/>
    <property type="project" value="InterPro"/>
</dbReference>
<organism evidence="3 4">
    <name type="scientific">Penicillium olsonii</name>
    <dbReference type="NCBI Taxonomy" id="99116"/>
    <lineage>
        <taxon>Eukaryota</taxon>
        <taxon>Fungi</taxon>
        <taxon>Dikarya</taxon>
        <taxon>Ascomycota</taxon>
        <taxon>Pezizomycotina</taxon>
        <taxon>Eurotiomycetes</taxon>
        <taxon>Eurotiomycetidae</taxon>
        <taxon>Eurotiales</taxon>
        <taxon>Aspergillaceae</taxon>
        <taxon>Penicillium</taxon>
    </lineage>
</organism>
<sequence length="805" mass="89835">MRPKGRTDFAIAIICALPLEADAVESLFDETYDRFSRFYGKQPYDTNAYINGRIGNHNVVLCYMPGMGKETAASVASTMRISYPGIHAALVVGICGGAPSPSHERDIFLGDVVISDSVVAYDFGRQYPGGFQKKTSVKDTLGRPNQEIRSLLAALRTTRSRSEFQEQMAASLHTLQQQETRWQHPGLDDVLFEASYLHRHHASHSPLRCACSIDGSLFDMCDEAPDIECNELGCSESQVVRRRCGKITATASMHIGTIASADTVMKSGEHRDIITKRERAIAFEMEGAGVWDSIPCIIVKGVCDYADSHKSKKWQCYAAATGASAAKTFLAYWSVGQGDIITHDEAFNLQSLSLRDSNDDMGSWGRGSVGGRALTDNSQGNSLVLSSLTQTHDTGVSLLNTEDYNEAEKLLRSALQGREEALGAWHLQTLDSTHYLGYSLAQQDQYIESEQLFYKAYKGRQTKLGTIHQDTLESLAGYANSLFCQGRHMEGERHGRKLLELQTDAFGSTHPNALASMCFLSGLLLGQQKYQESAEILRVAYERCAETLGATHKNTLEYLDGYTNALIILAAETESKSAAQEMLQLKREAYGDTHVITLRSMDILGRILSSWNEHAKASELFRSAYQGRVEKLGAIHEDTLSSAHRIGFTLLELEKSSEPQSAGLAEAREMFQRAVDGRERSLGRIHRDTLASLDSLGQAHSYQQNYERAEDVFRDVCERRRKILGEHHEDTLCSLSWLGWTFERRGKFVEAGGLYRCTWEGLYRTLGEENRSTKMFASRLWNVGEVLGRGTQSHWRLRGEIEQRK</sequence>
<dbReference type="Pfam" id="PF01048">
    <property type="entry name" value="PNP_UDP_1"/>
    <property type="match status" value="1"/>
</dbReference>
<dbReference type="PANTHER" id="PTHR46082:SF6">
    <property type="entry name" value="AAA+ ATPASE DOMAIN-CONTAINING PROTEIN-RELATED"/>
    <property type="match status" value="1"/>
</dbReference>
<evidence type="ECO:0000313" key="4">
    <source>
        <dbReference type="Proteomes" id="UP001153618"/>
    </source>
</evidence>
<protein>
    <recommendedName>
        <fullName evidence="2">Nucleoside phosphorylase domain-containing protein</fullName>
    </recommendedName>
</protein>
<dbReference type="InterPro" id="IPR035994">
    <property type="entry name" value="Nucleoside_phosphorylase_sf"/>
</dbReference>
<name>A0A9W4MUH5_PENOL</name>
<reference evidence="3" key="1">
    <citation type="submission" date="2021-07" db="EMBL/GenBank/DDBJ databases">
        <authorList>
            <person name="Branca A.L. A."/>
        </authorList>
    </citation>
    <scope>NUCLEOTIDE SEQUENCE</scope>
</reference>
<gene>
    <name evidence="3" type="ORF">POLS_LOCUS6278</name>
</gene>
<dbReference type="Gene3D" id="1.25.40.10">
    <property type="entry name" value="Tetratricopeptide repeat domain"/>
    <property type="match status" value="3"/>
</dbReference>
<accession>A0A9W4MUH5</accession>
<feature type="domain" description="Nucleoside phosphorylase" evidence="2">
    <location>
        <begin position="11"/>
        <end position="133"/>
    </location>
</feature>
<evidence type="ECO:0000259" key="2">
    <source>
        <dbReference type="Pfam" id="PF01048"/>
    </source>
</evidence>
<dbReference type="AlphaFoldDB" id="A0A9W4MUH5"/>
<dbReference type="SUPFAM" id="SSF48452">
    <property type="entry name" value="TPR-like"/>
    <property type="match status" value="3"/>
</dbReference>
<dbReference type="OrthoDB" id="20872at2759"/>
<feature type="chain" id="PRO_5040978188" description="Nucleoside phosphorylase domain-containing protein" evidence="1">
    <location>
        <begin position="24"/>
        <end position="805"/>
    </location>
</feature>
<dbReference type="EMBL" id="CAJVOS010000035">
    <property type="protein sequence ID" value="CAG8158193.1"/>
    <property type="molecule type" value="Genomic_DNA"/>
</dbReference>
<dbReference type="Pfam" id="PF13424">
    <property type="entry name" value="TPR_12"/>
    <property type="match status" value="1"/>
</dbReference>
<keyword evidence="1" id="KW-0732">Signal</keyword>
<comment type="caution">
    <text evidence="3">The sequence shown here is derived from an EMBL/GenBank/DDBJ whole genome shotgun (WGS) entry which is preliminary data.</text>
</comment>